<protein>
    <submittedName>
        <fullName evidence="1">Uncharacterized protein</fullName>
    </submittedName>
</protein>
<comment type="caution">
    <text evidence="1">The sequence shown here is derived from an EMBL/GenBank/DDBJ whole genome shotgun (WGS) entry which is preliminary data.</text>
</comment>
<organism evidence="1 2">
    <name type="scientific">Vaccinium darrowii</name>
    <dbReference type="NCBI Taxonomy" id="229202"/>
    <lineage>
        <taxon>Eukaryota</taxon>
        <taxon>Viridiplantae</taxon>
        <taxon>Streptophyta</taxon>
        <taxon>Embryophyta</taxon>
        <taxon>Tracheophyta</taxon>
        <taxon>Spermatophyta</taxon>
        <taxon>Magnoliopsida</taxon>
        <taxon>eudicotyledons</taxon>
        <taxon>Gunneridae</taxon>
        <taxon>Pentapetalae</taxon>
        <taxon>asterids</taxon>
        <taxon>Ericales</taxon>
        <taxon>Ericaceae</taxon>
        <taxon>Vaccinioideae</taxon>
        <taxon>Vaccinieae</taxon>
        <taxon>Vaccinium</taxon>
    </lineage>
</organism>
<evidence type="ECO:0000313" key="1">
    <source>
        <dbReference type="EMBL" id="KAH7858985.1"/>
    </source>
</evidence>
<keyword evidence="2" id="KW-1185">Reference proteome</keyword>
<reference evidence="1 2" key="1">
    <citation type="journal article" date="2021" name="Hortic Res">
        <title>High-quality reference genome and annotation aids understanding of berry development for evergreen blueberry (Vaccinium darrowii).</title>
        <authorList>
            <person name="Yu J."/>
            <person name="Hulse-Kemp A.M."/>
            <person name="Babiker E."/>
            <person name="Staton M."/>
        </authorList>
    </citation>
    <scope>NUCLEOTIDE SEQUENCE [LARGE SCALE GENOMIC DNA]</scope>
    <source>
        <strain evidence="2">cv. NJ 8807/NJ 8810</strain>
        <tissue evidence="1">Young leaf</tissue>
    </source>
</reference>
<evidence type="ECO:0000313" key="2">
    <source>
        <dbReference type="Proteomes" id="UP000828048"/>
    </source>
</evidence>
<accession>A0ACB7Z164</accession>
<sequence>MTSGVPMLEVKDMGGLWVVVTFPSSEQMLSVFDGELGWLNNWFDEVKKWSPTFEEARSRNIWISCYGVPLHCWSAETFNKIARLWGEVLAMDDATVKGLSFAAGKIMIATKKWDKINDIIQIEVKGIFYDIRVVEEQVVIHGHVSVCGLDSSKIDSSKANSVDEANSRLDMEDGGWMKNNAIFKSCSNEVSLVEDSAVLVSKEVLVAEKGACVKVGDNSIQGDDSVTNSIEEDNACEKEGDFSSQEVDSKTDSTEEGEFRDVVHHHIFNEGDIPINKANSYMDQEPILDANKSGPLLDQLKRESFDANKDKEAKK</sequence>
<dbReference type="Proteomes" id="UP000828048">
    <property type="component" value="Chromosome 3"/>
</dbReference>
<dbReference type="EMBL" id="CM037153">
    <property type="protein sequence ID" value="KAH7858985.1"/>
    <property type="molecule type" value="Genomic_DNA"/>
</dbReference>
<gene>
    <name evidence="1" type="ORF">Vadar_030141</name>
</gene>
<name>A0ACB7Z164_9ERIC</name>
<proteinExistence type="predicted"/>